<feature type="domain" description="TolB N-terminal" evidence="6">
    <location>
        <begin position="25"/>
        <end position="127"/>
    </location>
</feature>
<evidence type="ECO:0000256" key="3">
    <source>
        <dbReference type="ARBA" id="ARBA00022729"/>
    </source>
</evidence>
<gene>
    <name evidence="5" type="primary">tolB</name>
    <name evidence="7" type="ORF">B0F88_1296</name>
</gene>
<dbReference type="Pfam" id="PF07676">
    <property type="entry name" value="PD40"/>
    <property type="match status" value="5"/>
</dbReference>
<keyword evidence="3 5" id="KW-0732">Signal</keyword>
<accession>A0A2S6GFJ3</accession>
<dbReference type="Gene3D" id="3.40.50.10070">
    <property type="entry name" value="TolB, N-terminal domain"/>
    <property type="match status" value="1"/>
</dbReference>
<dbReference type="Gene3D" id="2.120.10.30">
    <property type="entry name" value="TolB, C-terminal domain"/>
    <property type="match status" value="1"/>
</dbReference>
<comment type="caution">
    <text evidence="7">The sequence shown here is derived from an EMBL/GenBank/DDBJ whole genome shotgun (WGS) entry which is preliminary data.</text>
</comment>
<dbReference type="Pfam" id="PF04052">
    <property type="entry name" value="TolB_N"/>
    <property type="match status" value="1"/>
</dbReference>
<keyword evidence="5" id="KW-0131">Cell cycle</keyword>
<comment type="subcellular location">
    <subcellularLocation>
        <location evidence="1 5">Periplasm</location>
    </subcellularLocation>
</comment>
<feature type="signal peptide" evidence="5">
    <location>
        <begin position="1"/>
        <end position="22"/>
    </location>
</feature>
<dbReference type="HAMAP" id="MF_00671">
    <property type="entry name" value="TolB"/>
    <property type="match status" value="1"/>
</dbReference>
<dbReference type="InterPro" id="IPR007195">
    <property type="entry name" value="TolB_N"/>
</dbReference>
<proteinExistence type="inferred from homology"/>
<comment type="function">
    <text evidence="5">Part of the Tol-Pal system, which plays a role in outer membrane invagination during cell division and is important for maintaining outer membrane integrity.</text>
</comment>
<name>A0A2S6GFJ3_9GAMM</name>
<dbReference type="InterPro" id="IPR011042">
    <property type="entry name" value="6-blade_b-propeller_TolB-like"/>
</dbReference>
<dbReference type="GO" id="GO:0042597">
    <property type="term" value="C:periplasmic space"/>
    <property type="evidence" value="ECO:0007669"/>
    <property type="project" value="UniProtKB-SubCell"/>
</dbReference>
<organism evidence="7 8">
    <name type="scientific">Methylobacter tundripaludum</name>
    <dbReference type="NCBI Taxonomy" id="173365"/>
    <lineage>
        <taxon>Bacteria</taxon>
        <taxon>Pseudomonadati</taxon>
        <taxon>Pseudomonadota</taxon>
        <taxon>Gammaproteobacteria</taxon>
        <taxon>Methylococcales</taxon>
        <taxon>Methylococcaceae</taxon>
        <taxon>Methylobacter</taxon>
    </lineage>
</organism>
<dbReference type="SUPFAM" id="SSF69304">
    <property type="entry name" value="Tricorn protease N-terminal domain"/>
    <property type="match status" value="1"/>
</dbReference>
<dbReference type="GO" id="GO:0017038">
    <property type="term" value="P:protein import"/>
    <property type="evidence" value="ECO:0007669"/>
    <property type="project" value="InterPro"/>
</dbReference>
<evidence type="ECO:0000256" key="1">
    <source>
        <dbReference type="ARBA" id="ARBA00004418"/>
    </source>
</evidence>
<protein>
    <recommendedName>
        <fullName evidence="5">Tol-Pal system protein TolB</fullName>
    </recommendedName>
</protein>
<evidence type="ECO:0000256" key="2">
    <source>
        <dbReference type="ARBA" id="ARBA00009820"/>
    </source>
</evidence>
<dbReference type="NCBIfam" id="TIGR02800">
    <property type="entry name" value="propeller_TolB"/>
    <property type="match status" value="1"/>
</dbReference>
<dbReference type="AlphaFoldDB" id="A0A2S6GFJ3"/>
<dbReference type="InterPro" id="IPR011659">
    <property type="entry name" value="WD40"/>
</dbReference>
<evidence type="ECO:0000256" key="4">
    <source>
        <dbReference type="ARBA" id="ARBA00022764"/>
    </source>
</evidence>
<keyword evidence="8" id="KW-1185">Reference proteome</keyword>
<dbReference type="PANTHER" id="PTHR36842">
    <property type="entry name" value="PROTEIN TOLB HOMOLOG"/>
    <property type="match status" value="1"/>
</dbReference>
<feature type="chain" id="PRO_5015794763" description="Tol-Pal system protein TolB" evidence="5">
    <location>
        <begin position="23"/>
        <end position="427"/>
    </location>
</feature>
<evidence type="ECO:0000256" key="5">
    <source>
        <dbReference type="HAMAP-Rule" id="MF_00671"/>
    </source>
</evidence>
<evidence type="ECO:0000313" key="8">
    <source>
        <dbReference type="Proteomes" id="UP000238071"/>
    </source>
</evidence>
<dbReference type="InterPro" id="IPR014167">
    <property type="entry name" value="Tol-Pal_TolB"/>
</dbReference>
<evidence type="ECO:0000313" key="7">
    <source>
        <dbReference type="EMBL" id="PPK63993.1"/>
    </source>
</evidence>
<dbReference type="EMBL" id="PTIY01000029">
    <property type="protein sequence ID" value="PPK63993.1"/>
    <property type="molecule type" value="Genomic_DNA"/>
</dbReference>
<dbReference type="Proteomes" id="UP000238071">
    <property type="component" value="Unassembled WGS sequence"/>
</dbReference>
<comment type="similarity">
    <text evidence="2 5">Belongs to the TolB family.</text>
</comment>
<comment type="subunit">
    <text evidence="5">The Tol-Pal system is composed of five core proteins: the inner membrane proteins TolA, TolQ and TolR, the periplasmic protein TolB and the outer membrane protein Pal. They form a network linking the inner and outer membranes and the peptidoglycan layer.</text>
</comment>
<dbReference type="PANTHER" id="PTHR36842:SF1">
    <property type="entry name" value="PROTEIN TOLB"/>
    <property type="match status" value="1"/>
</dbReference>
<dbReference type="OrthoDB" id="9802240at2"/>
<dbReference type="GO" id="GO:0051301">
    <property type="term" value="P:cell division"/>
    <property type="evidence" value="ECO:0007669"/>
    <property type="project" value="UniProtKB-UniRule"/>
</dbReference>
<dbReference type="RefSeq" id="WP_104425441.1">
    <property type="nucleotide sequence ID" value="NZ_PTIY01000029.1"/>
</dbReference>
<evidence type="ECO:0000259" key="6">
    <source>
        <dbReference type="Pfam" id="PF04052"/>
    </source>
</evidence>
<reference evidence="7 8" key="1">
    <citation type="submission" date="2018-02" db="EMBL/GenBank/DDBJ databases">
        <title>Subsurface microbial communities from deep shales in Ohio and West Virginia, USA.</title>
        <authorList>
            <person name="Wrighton K."/>
        </authorList>
    </citation>
    <scope>NUCLEOTIDE SEQUENCE [LARGE SCALE GENOMIC DNA]</scope>
    <source>
        <strain evidence="7 8">OWC-G53F</strain>
    </source>
</reference>
<keyword evidence="4 5" id="KW-0574">Periplasm</keyword>
<dbReference type="SUPFAM" id="SSF52964">
    <property type="entry name" value="TolB, N-terminal domain"/>
    <property type="match status" value="1"/>
</dbReference>
<keyword evidence="5" id="KW-0132">Cell division</keyword>
<sequence precursor="true">MSFFRKILLISLVSFYAPSSYAEMTIEITEGIESALPISVVPFAMQGASGVPVDVSFVVDADLGRSGYFKTLDKQSMPARPSTAEAIQFKDWQALGQNYMVIGQVIEDHGQYNVQFQLFDVYKGQQIMGYRMASSAGELRRTAHHISDLIFEKLTGKKGVFSGRIAYITSSRQGRQSNHKLQISDADGFNAQTIASSVEPLMSPAWSPDGRKIAYVSFEKKSAAIYIQTLATGERVRVAEFPGINGAPSWSPDGGKLALTLSKDGSPDIYILNLVARSLTKLTNNSAIDTEPTWSPDGSSIVFTSDRGGKPQLYIVSSQGGDEKRLTFSGNYNARASFSPDGRSIAMVHGNGSDYRIAVMDMATKAVNVITDGRSDESPSFAPNGSMILYASRKGNAGYLSAVSLDGKMQQKLVFDSNEIREPAWSP</sequence>